<evidence type="ECO:0000256" key="1">
    <source>
        <dbReference type="ARBA" id="ARBA00006010"/>
    </source>
</evidence>
<dbReference type="STRING" id="22663.A0A2I0IPZ1"/>
<feature type="signal peptide" evidence="4">
    <location>
        <begin position="1"/>
        <end position="19"/>
    </location>
</feature>
<dbReference type="PANTHER" id="PTHR33227">
    <property type="entry name" value="STIGMA-SPECIFIC STIG1-LIKE PROTEIN 3"/>
    <property type="match status" value="1"/>
</dbReference>
<dbReference type="Pfam" id="PF04885">
    <property type="entry name" value="Stig1"/>
    <property type="match status" value="1"/>
</dbReference>
<evidence type="ECO:0000313" key="6">
    <source>
        <dbReference type="Proteomes" id="UP000233551"/>
    </source>
</evidence>
<dbReference type="InterPro" id="IPR006969">
    <property type="entry name" value="Stig-like"/>
</dbReference>
<dbReference type="Proteomes" id="UP000233551">
    <property type="component" value="Unassembled WGS sequence"/>
</dbReference>
<proteinExistence type="inferred from homology"/>
<comment type="similarity">
    <text evidence="1">Belongs to the STIG1 family.</text>
</comment>
<evidence type="ECO:0000256" key="4">
    <source>
        <dbReference type="SAM" id="SignalP"/>
    </source>
</evidence>
<evidence type="ECO:0008006" key="7">
    <source>
        <dbReference type="Google" id="ProtNLM"/>
    </source>
</evidence>
<feature type="compositionally biased region" description="Basic and acidic residues" evidence="3">
    <location>
        <begin position="197"/>
        <end position="206"/>
    </location>
</feature>
<dbReference type="EMBL" id="PGOL01002676">
    <property type="protein sequence ID" value="PKI46057.1"/>
    <property type="molecule type" value="Genomic_DNA"/>
</dbReference>
<feature type="region of interest" description="Disordered" evidence="3">
    <location>
        <begin position="151"/>
        <end position="206"/>
    </location>
</feature>
<accession>A0A2I0IPZ1</accession>
<protein>
    <recommendedName>
        <fullName evidence="7">Stigma-specific STIG1-like protein 4</fullName>
    </recommendedName>
</protein>
<sequence>MSWVMLCAALALVLEGVQATATSSSSTWVADHNNATNASLTVSKWWRRRDPDDPRAQGCQKRPWICNQGQVPPFRMRCCRNRCVDILSDPNHCGQCLIRCPYTWQCCFGLCRNINRNPLHCGKCFNRCPFGVRCVYGMCGYAQPQPPCPPRGPGSPLCPPRGPRSPSCPPRGPRSPSCPPLDLKSKPPRSISNQNHLDSHSLIHPR</sequence>
<evidence type="ECO:0000256" key="2">
    <source>
        <dbReference type="ARBA" id="ARBA00022729"/>
    </source>
</evidence>
<keyword evidence="6" id="KW-1185">Reference proteome</keyword>
<keyword evidence="2 4" id="KW-0732">Signal</keyword>
<gene>
    <name evidence="5" type="ORF">CRG98_033551</name>
</gene>
<evidence type="ECO:0000313" key="5">
    <source>
        <dbReference type="EMBL" id="PKI46057.1"/>
    </source>
</evidence>
<dbReference type="PANTHER" id="PTHR33227:SF48">
    <property type="entry name" value="STIGMA-SPECIFIC STIG1-LIKE PROTEIN 4"/>
    <property type="match status" value="1"/>
</dbReference>
<dbReference type="AlphaFoldDB" id="A0A2I0IPZ1"/>
<reference evidence="5 6" key="1">
    <citation type="submission" date="2017-11" db="EMBL/GenBank/DDBJ databases">
        <title>De-novo sequencing of pomegranate (Punica granatum L.) genome.</title>
        <authorList>
            <person name="Akparov Z."/>
            <person name="Amiraslanov A."/>
            <person name="Hajiyeva S."/>
            <person name="Abbasov M."/>
            <person name="Kaur K."/>
            <person name="Hamwieh A."/>
            <person name="Solovyev V."/>
            <person name="Salamov A."/>
            <person name="Braich B."/>
            <person name="Kosarev P."/>
            <person name="Mahmoud A."/>
            <person name="Hajiyev E."/>
            <person name="Babayeva S."/>
            <person name="Izzatullayeva V."/>
            <person name="Mammadov A."/>
            <person name="Mammadov A."/>
            <person name="Sharifova S."/>
            <person name="Ojaghi J."/>
            <person name="Eynullazada K."/>
            <person name="Bayramov B."/>
            <person name="Abdulazimova A."/>
            <person name="Shahmuradov I."/>
        </authorList>
    </citation>
    <scope>NUCLEOTIDE SEQUENCE [LARGE SCALE GENOMIC DNA]</scope>
    <source>
        <strain evidence="6">cv. AG2017</strain>
        <tissue evidence="5">Leaf</tissue>
    </source>
</reference>
<organism evidence="5 6">
    <name type="scientific">Punica granatum</name>
    <name type="common">Pomegranate</name>
    <dbReference type="NCBI Taxonomy" id="22663"/>
    <lineage>
        <taxon>Eukaryota</taxon>
        <taxon>Viridiplantae</taxon>
        <taxon>Streptophyta</taxon>
        <taxon>Embryophyta</taxon>
        <taxon>Tracheophyta</taxon>
        <taxon>Spermatophyta</taxon>
        <taxon>Magnoliopsida</taxon>
        <taxon>eudicotyledons</taxon>
        <taxon>Gunneridae</taxon>
        <taxon>Pentapetalae</taxon>
        <taxon>rosids</taxon>
        <taxon>malvids</taxon>
        <taxon>Myrtales</taxon>
        <taxon>Lythraceae</taxon>
        <taxon>Punica</taxon>
    </lineage>
</organism>
<evidence type="ECO:0000256" key="3">
    <source>
        <dbReference type="SAM" id="MobiDB-lite"/>
    </source>
</evidence>
<comment type="caution">
    <text evidence="5">The sequence shown here is derived from an EMBL/GenBank/DDBJ whole genome shotgun (WGS) entry which is preliminary data.</text>
</comment>
<feature type="chain" id="PRO_5014182061" description="Stigma-specific STIG1-like protein 4" evidence="4">
    <location>
        <begin position="20"/>
        <end position="206"/>
    </location>
</feature>
<feature type="compositionally biased region" description="Pro residues" evidence="3">
    <location>
        <begin position="151"/>
        <end position="179"/>
    </location>
</feature>
<name>A0A2I0IPZ1_PUNGR</name>